<proteinExistence type="predicted"/>
<accession>A0AC61RCS3</accession>
<gene>
    <name evidence="1" type="ORF">E5331_12745</name>
</gene>
<reference evidence="1" key="1">
    <citation type="submission" date="2019-04" db="EMBL/GenBank/DDBJ databases">
        <title>Microbes associate with the intestines of laboratory mice.</title>
        <authorList>
            <person name="Navarre W."/>
            <person name="Wong E."/>
            <person name="Huang K."/>
            <person name="Tropini C."/>
            <person name="Ng K."/>
            <person name="Yu B."/>
        </authorList>
    </citation>
    <scope>NUCLEOTIDE SEQUENCE</scope>
    <source>
        <strain evidence="1">NM04_E33</strain>
    </source>
</reference>
<comment type="caution">
    <text evidence="1">The sequence shown here is derived from an EMBL/GenBank/DDBJ whole genome shotgun (WGS) entry which is preliminary data.</text>
</comment>
<dbReference type="Proteomes" id="UP000306319">
    <property type="component" value="Unassembled WGS sequence"/>
</dbReference>
<keyword evidence="2" id="KW-1185">Reference proteome</keyword>
<evidence type="ECO:0000313" key="2">
    <source>
        <dbReference type="Proteomes" id="UP000306319"/>
    </source>
</evidence>
<dbReference type="EMBL" id="SRYB01000019">
    <property type="protein sequence ID" value="TGY77865.1"/>
    <property type="molecule type" value="Genomic_DNA"/>
</dbReference>
<organism evidence="1 2">
    <name type="scientific">Lepagella muris</name>
    <dbReference type="NCBI Taxonomy" id="3032870"/>
    <lineage>
        <taxon>Bacteria</taxon>
        <taxon>Pseudomonadati</taxon>
        <taxon>Bacteroidota</taxon>
        <taxon>Bacteroidia</taxon>
        <taxon>Bacteroidales</taxon>
        <taxon>Muribaculaceae</taxon>
        <taxon>Lepagella</taxon>
    </lineage>
</organism>
<evidence type="ECO:0000313" key="1">
    <source>
        <dbReference type="EMBL" id="TGY77865.1"/>
    </source>
</evidence>
<name>A0AC61RCS3_9BACT</name>
<sequence>MASQNTNQQDETAIDKMNSQLTAAGDKIANNKKIIYITTGAIILVAVVILGYLFGYRKPREEKAFEAYNKVEQQAFANDSIAAAQYKQVADNFSGSDAANLAALSAGEALYNEGKYEEAAKYLGKFSSDDAVLDANAMVLTGDCYVNLKKYDDALSAYQKAVRKADGNPQIVPRVLLKEANVYDEQKKYDKALECYTSIKNDFPEFRLGNGLDIDAYIARENARLGK</sequence>
<protein>
    <submittedName>
        <fullName evidence="1">Tetratricopeptide repeat protein</fullName>
    </submittedName>
</protein>